<accession>A0ACC0VHS1</accession>
<gene>
    <name evidence="1" type="ORF">PsorP6_013874</name>
</gene>
<sequence length="122" mass="14161">MLLTWFMRSTCEDTPLQLNLLPRLEKKKSQRETPAMMKAPPLAPVVVEPLRCSVASSSLLFLSHINHIEIQHTVERDGVTYYVLEVYLFHYNSRLPTTVNNPRMAAAHDRETQAPDFRVERR</sequence>
<protein>
    <submittedName>
        <fullName evidence="1">Uncharacterized protein</fullName>
    </submittedName>
</protein>
<dbReference type="Proteomes" id="UP001163321">
    <property type="component" value="Chromosome 9"/>
</dbReference>
<keyword evidence="2" id="KW-1185">Reference proteome</keyword>
<evidence type="ECO:0000313" key="1">
    <source>
        <dbReference type="EMBL" id="KAI9905757.1"/>
    </source>
</evidence>
<proteinExistence type="predicted"/>
<comment type="caution">
    <text evidence="1">The sequence shown here is derived from an EMBL/GenBank/DDBJ whole genome shotgun (WGS) entry which is preliminary data.</text>
</comment>
<evidence type="ECO:0000313" key="2">
    <source>
        <dbReference type="Proteomes" id="UP001163321"/>
    </source>
</evidence>
<name>A0ACC0VHS1_9STRA</name>
<reference evidence="1 2" key="1">
    <citation type="journal article" date="2022" name="bioRxiv">
        <title>The genome of the oomycete Peronosclerospora sorghi, a cosmopolitan pathogen of maize and sorghum, is inflated with dispersed pseudogenes.</title>
        <authorList>
            <person name="Fletcher K."/>
            <person name="Martin F."/>
            <person name="Isakeit T."/>
            <person name="Cavanaugh K."/>
            <person name="Magill C."/>
            <person name="Michelmore R."/>
        </authorList>
    </citation>
    <scope>NUCLEOTIDE SEQUENCE [LARGE SCALE GENOMIC DNA]</scope>
    <source>
        <strain evidence="1">P6</strain>
    </source>
</reference>
<organism evidence="1 2">
    <name type="scientific">Peronosclerospora sorghi</name>
    <dbReference type="NCBI Taxonomy" id="230839"/>
    <lineage>
        <taxon>Eukaryota</taxon>
        <taxon>Sar</taxon>
        <taxon>Stramenopiles</taxon>
        <taxon>Oomycota</taxon>
        <taxon>Peronosporomycetes</taxon>
        <taxon>Peronosporales</taxon>
        <taxon>Peronosporaceae</taxon>
        <taxon>Peronosclerospora</taxon>
    </lineage>
</organism>
<dbReference type="EMBL" id="CM047588">
    <property type="protein sequence ID" value="KAI9905757.1"/>
    <property type="molecule type" value="Genomic_DNA"/>
</dbReference>